<name>A0ABQ5Y3C7_9VIBR</name>
<reference evidence="2" key="1">
    <citation type="journal article" date="2019" name="Int. J. Syst. Evol. Microbiol.">
        <title>The Global Catalogue of Microorganisms (GCM) 10K type strain sequencing project: providing services to taxonomists for standard genome sequencing and annotation.</title>
        <authorList>
            <consortium name="The Broad Institute Genomics Platform"/>
            <consortium name="The Broad Institute Genome Sequencing Center for Infectious Disease"/>
            <person name="Wu L."/>
            <person name="Ma J."/>
        </authorList>
    </citation>
    <scope>NUCLEOTIDE SEQUENCE [LARGE SCALE GENOMIC DNA]</scope>
    <source>
        <strain evidence="2">NBRC 110633</strain>
    </source>
</reference>
<protein>
    <submittedName>
        <fullName evidence="1">Uncharacterized protein</fullName>
    </submittedName>
</protein>
<accession>A0ABQ5Y3C7</accession>
<comment type="caution">
    <text evidence="1">The sequence shown here is derived from an EMBL/GenBank/DDBJ whole genome shotgun (WGS) entry which is preliminary data.</text>
</comment>
<keyword evidence="2" id="KW-1185">Reference proteome</keyword>
<organism evidence="1 2">
    <name type="scientific">Vibrio hyugaensis</name>
    <dbReference type="NCBI Taxonomy" id="1534743"/>
    <lineage>
        <taxon>Bacteria</taxon>
        <taxon>Pseudomonadati</taxon>
        <taxon>Pseudomonadota</taxon>
        <taxon>Gammaproteobacteria</taxon>
        <taxon>Vibrionales</taxon>
        <taxon>Vibrionaceae</taxon>
        <taxon>Vibrio</taxon>
    </lineage>
</organism>
<dbReference type="RefSeq" id="WP_231565511.1">
    <property type="nucleotide sequence ID" value="NZ_BBLD01000014.1"/>
</dbReference>
<gene>
    <name evidence="1" type="ORF">GCM10007906_30390</name>
</gene>
<dbReference type="Proteomes" id="UP001156669">
    <property type="component" value="Unassembled WGS sequence"/>
</dbReference>
<evidence type="ECO:0000313" key="1">
    <source>
        <dbReference type="EMBL" id="GLR05451.1"/>
    </source>
</evidence>
<proteinExistence type="predicted"/>
<dbReference type="EMBL" id="BSOE01000054">
    <property type="protein sequence ID" value="GLR05451.1"/>
    <property type="molecule type" value="Genomic_DNA"/>
</dbReference>
<sequence>MKQSTNNGQNMNGLENGELQYIKQRINEMKPEQLREIKSVIEFRRKALLDETPLISAEEMEFIDIMFKKME</sequence>
<evidence type="ECO:0000313" key="2">
    <source>
        <dbReference type="Proteomes" id="UP001156669"/>
    </source>
</evidence>